<evidence type="ECO:0000313" key="2">
    <source>
        <dbReference type="Proteomes" id="UP000805649"/>
    </source>
</evidence>
<keyword evidence="2" id="KW-1185">Reference proteome</keyword>
<comment type="caution">
    <text evidence="1">The sequence shown here is derived from an EMBL/GenBank/DDBJ whole genome shotgun (WGS) entry which is preliminary data.</text>
</comment>
<reference evidence="1 2" key="1">
    <citation type="journal article" date="2020" name="Phytopathology">
        <title>Genome Sequence Resources of Colletotrichum truncatum, C. plurivorum, C. musicola, and C. sojae: Four Species Pathogenic to Soybean (Glycine max).</title>
        <authorList>
            <person name="Rogerio F."/>
            <person name="Boufleur T.R."/>
            <person name="Ciampi-Guillardi M."/>
            <person name="Sukno S.A."/>
            <person name="Thon M.R."/>
            <person name="Massola Junior N.S."/>
            <person name="Baroncelli R."/>
        </authorList>
    </citation>
    <scope>NUCLEOTIDE SEQUENCE [LARGE SCALE GENOMIC DNA]</scope>
    <source>
        <strain evidence="1 2">CMES1059</strain>
    </source>
</reference>
<proteinExistence type="predicted"/>
<evidence type="ECO:0000313" key="1">
    <source>
        <dbReference type="EMBL" id="KAL0936947.1"/>
    </source>
</evidence>
<organism evidence="1 2">
    <name type="scientific">Colletotrichum truncatum</name>
    <name type="common">Anthracnose fungus</name>
    <name type="synonym">Colletotrichum capsici</name>
    <dbReference type="NCBI Taxonomy" id="5467"/>
    <lineage>
        <taxon>Eukaryota</taxon>
        <taxon>Fungi</taxon>
        <taxon>Dikarya</taxon>
        <taxon>Ascomycota</taxon>
        <taxon>Pezizomycotina</taxon>
        <taxon>Sordariomycetes</taxon>
        <taxon>Hypocreomycetidae</taxon>
        <taxon>Glomerellales</taxon>
        <taxon>Glomerellaceae</taxon>
        <taxon>Colletotrichum</taxon>
        <taxon>Colletotrichum truncatum species complex</taxon>
    </lineage>
</organism>
<sequence length="52" mass="6197">MHALIGFSMGERRRFRVFQWVWSYVLISWQIRIIVGIIYSTLATIFISYSLA</sequence>
<accession>A0ACC3YZR7</accession>
<dbReference type="Proteomes" id="UP000805649">
    <property type="component" value="Unassembled WGS sequence"/>
</dbReference>
<name>A0ACC3YZR7_COLTU</name>
<protein>
    <submittedName>
        <fullName evidence="1">Uncharacterized protein</fullName>
    </submittedName>
</protein>
<gene>
    <name evidence="1" type="ORF">CTRU02_209163</name>
</gene>
<dbReference type="EMBL" id="VUJX02000005">
    <property type="protein sequence ID" value="KAL0936947.1"/>
    <property type="molecule type" value="Genomic_DNA"/>
</dbReference>